<dbReference type="Proteomes" id="UP000835242">
    <property type="component" value="Chromosome"/>
</dbReference>
<dbReference type="InterPro" id="IPR016181">
    <property type="entry name" value="Acyl_CoA_acyltransferase"/>
</dbReference>
<dbReference type="PROSITE" id="PS51186">
    <property type="entry name" value="GNAT"/>
    <property type="match status" value="1"/>
</dbReference>
<dbReference type="Gene3D" id="3.40.630.30">
    <property type="match status" value="1"/>
</dbReference>
<gene>
    <name evidence="4" type="ORF">XA1314C_40280</name>
</gene>
<dbReference type="AlphaFoldDB" id="A0AAU9I8D9"/>
<accession>A0AAU9I8D9</accession>
<evidence type="ECO:0000313" key="5">
    <source>
        <dbReference type="Proteomes" id="UP000835242"/>
    </source>
</evidence>
<dbReference type="Pfam" id="PF00583">
    <property type="entry name" value="Acetyltransf_1"/>
    <property type="match status" value="1"/>
</dbReference>
<dbReference type="EMBL" id="HG992337">
    <property type="protein sequence ID" value="CAE6849043.1"/>
    <property type="molecule type" value="Genomic_DNA"/>
</dbReference>
<protein>
    <recommendedName>
        <fullName evidence="3">N-acetyltransferase domain-containing protein</fullName>
    </recommendedName>
</protein>
<proteinExistence type="predicted"/>
<evidence type="ECO:0000313" key="4">
    <source>
        <dbReference type="EMBL" id="CAE6849057.1"/>
    </source>
</evidence>
<keyword evidence="2" id="KW-0012">Acyltransferase</keyword>
<name>A0AAU9I8D9_9XANT</name>
<dbReference type="RefSeq" id="WP_051750116.1">
    <property type="nucleotide sequence ID" value="NZ_HG992337.1"/>
</dbReference>
<sequence length="189" mass="20643">MARLLSSKVMTASLGAGQAAVPDAHAIALRAEQDADLPWLQDLYASTRSEELAQVPWPDATKRAFLDQQFALQRAHYLRHFPDADFMVVQWQHERIGRLYLQRAPSQHAVIDISLMPAWRGKGIGTALIVQAQTGACAAGCEVSLHVLHANPAAQRLYARLGFVAGDSGDTHLAMHWRGAEADAVTQLS</sequence>
<dbReference type="InterPro" id="IPR000182">
    <property type="entry name" value="GNAT_dom"/>
</dbReference>
<dbReference type="InterPro" id="IPR050832">
    <property type="entry name" value="Bact_Acetyltransf"/>
</dbReference>
<dbReference type="SUPFAM" id="SSF55729">
    <property type="entry name" value="Acyl-CoA N-acyltransferases (Nat)"/>
    <property type="match status" value="1"/>
</dbReference>
<organism evidence="4 5">
    <name type="scientific">Xanthomonas arboricola</name>
    <dbReference type="NCBI Taxonomy" id="56448"/>
    <lineage>
        <taxon>Bacteria</taxon>
        <taxon>Pseudomonadati</taxon>
        <taxon>Pseudomonadota</taxon>
        <taxon>Gammaproteobacteria</taxon>
        <taxon>Lysobacterales</taxon>
        <taxon>Lysobacteraceae</taxon>
        <taxon>Xanthomonas</taxon>
    </lineage>
</organism>
<dbReference type="CDD" id="cd04301">
    <property type="entry name" value="NAT_SF"/>
    <property type="match status" value="1"/>
</dbReference>
<evidence type="ECO:0000259" key="3">
    <source>
        <dbReference type="PROSITE" id="PS51186"/>
    </source>
</evidence>
<dbReference type="PANTHER" id="PTHR43877:SF2">
    <property type="entry name" value="AMINOALKYLPHOSPHONATE N-ACETYLTRANSFERASE-RELATED"/>
    <property type="match status" value="1"/>
</dbReference>
<keyword evidence="1" id="KW-0808">Transferase</keyword>
<dbReference type="EMBL" id="HG992337">
    <property type="protein sequence ID" value="CAE6849057.1"/>
    <property type="molecule type" value="Genomic_DNA"/>
</dbReference>
<dbReference type="GO" id="GO:0016747">
    <property type="term" value="F:acyltransferase activity, transferring groups other than amino-acyl groups"/>
    <property type="evidence" value="ECO:0007669"/>
    <property type="project" value="InterPro"/>
</dbReference>
<reference evidence="4 5" key="1">
    <citation type="submission" date="2021-02" db="EMBL/GenBank/DDBJ databases">
        <authorList>
            <person name="Pothier F. J."/>
        </authorList>
    </citation>
    <scope>NUCLEOTIDE SEQUENCE [LARGE SCALE GENOMIC DNA]</scope>
    <source>
        <strain evidence="4 5">1314c</strain>
    </source>
</reference>
<evidence type="ECO:0000256" key="2">
    <source>
        <dbReference type="ARBA" id="ARBA00023315"/>
    </source>
</evidence>
<evidence type="ECO:0000256" key="1">
    <source>
        <dbReference type="ARBA" id="ARBA00022679"/>
    </source>
</evidence>
<feature type="domain" description="N-acetyltransferase" evidence="3">
    <location>
        <begin position="27"/>
        <end position="180"/>
    </location>
</feature>
<dbReference type="PANTHER" id="PTHR43877">
    <property type="entry name" value="AMINOALKYLPHOSPHONATE N-ACETYLTRANSFERASE-RELATED-RELATED"/>
    <property type="match status" value="1"/>
</dbReference>